<dbReference type="RefSeq" id="WP_163784143.1">
    <property type="nucleotide sequence ID" value="NZ_AP022605.1"/>
</dbReference>
<dbReference type="KEGG" id="mdr:MDOR_16560"/>
<dbReference type="AlphaFoldDB" id="A0A7I7VRH7"/>
<evidence type="ECO:0000313" key="11">
    <source>
        <dbReference type="Proteomes" id="UP000467201"/>
    </source>
</evidence>
<gene>
    <name evidence="10" type="ORF">MDOR_16560</name>
</gene>
<dbReference type="GO" id="GO:0032196">
    <property type="term" value="P:transposition"/>
    <property type="evidence" value="ECO:0007669"/>
    <property type="project" value="UniProtKB-KW"/>
</dbReference>
<evidence type="ECO:0000256" key="3">
    <source>
        <dbReference type="ARBA" id="ARBA00022723"/>
    </source>
</evidence>
<evidence type="ECO:0000259" key="7">
    <source>
        <dbReference type="Pfam" id="PF01385"/>
    </source>
</evidence>
<dbReference type="Pfam" id="PF12323">
    <property type="entry name" value="HTH_OrfB_IS605"/>
    <property type="match status" value="1"/>
</dbReference>
<feature type="domain" description="Transposase putative helix-turn-helix" evidence="9">
    <location>
        <begin position="3"/>
        <end position="43"/>
    </location>
</feature>
<name>A0A7I7VRH7_9MYCO</name>
<evidence type="ECO:0000256" key="4">
    <source>
        <dbReference type="ARBA" id="ARBA00022833"/>
    </source>
</evidence>
<organism evidence="10 11">
    <name type="scientific">Mycolicibacterium doricum</name>
    <dbReference type="NCBI Taxonomy" id="126673"/>
    <lineage>
        <taxon>Bacteria</taxon>
        <taxon>Bacillati</taxon>
        <taxon>Actinomycetota</taxon>
        <taxon>Actinomycetes</taxon>
        <taxon>Mycobacteriales</taxon>
        <taxon>Mycobacteriaceae</taxon>
        <taxon>Mycolicibacterium</taxon>
    </lineage>
</organism>
<dbReference type="NCBIfam" id="NF040570">
    <property type="entry name" value="guided_TnpB"/>
    <property type="match status" value="1"/>
</dbReference>
<evidence type="ECO:0000313" key="10">
    <source>
        <dbReference type="EMBL" id="BBZ07487.1"/>
    </source>
</evidence>
<evidence type="ECO:0000259" key="9">
    <source>
        <dbReference type="Pfam" id="PF12323"/>
    </source>
</evidence>
<comment type="similarity">
    <text evidence="1">In the C-terminal section; belongs to the transposase 35 family.</text>
</comment>
<accession>A0A7I7VRH7</accession>
<proteinExistence type="inferred from homology"/>
<keyword evidence="5" id="KW-0238">DNA-binding</keyword>
<keyword evidence="6" id="KW-0233">DNA recombination</keyword>
<dbReference type="Pfam" id="PF01385">
    <property type="entry name" value="OrfB_IS605"/>
    <property type="match status" value="1"/>
</dbReference>
<evidence type="ECO:0000256" key="5">
    <source>
        <dbReference type="ARBA" id="ARBA00023125"/>
    </source>
</evidence>
<dbReference type="Pfam" id="PF07282">
    <property type="entry name" value="Cas12f1-like_TNB"/>
    <property type="match status" value="1"/>
</dbReference>
<dbReference type="EMBL" id="AP022605">
    <property type="protein sequence ID" value="BBZ07487.1"/>
    <property type="molecule type" value="Genomic_DNA"/>
</dbReference>
<evidence type="ECO:0000256" key="6">
    <source>
        <dbReference type="ARBA" id="ARBA00023172"/>
    </source>
</evidence>
<feature type="domain" description="Cas12f1-like TNB" evidence="8">
    <location>
        <begin position="309"/>
        <end position="376"/>
    </location>
</feature>
<evidence type="ECO:0000256" key="2">
    <source>
        <dbReference type="ARBA" id="ARBA00022578"/>
    </source>
</evidence>
<dbReference type="InterPro" id="IPR010095">
    <property type="entry name" value="Cas12f1-like_TNB"/>
</dbReference>
<dbReference type="InterPro" id="IPR021027">
    <property type="entry name" value="Transposase_put_HTH"/>
</dbReference>
<keyword evidence="3" id="KW-0479">Metal-binding</keyword>
<keyword evidence="4" id="KW-0862">Zinc</keyword>
<sequence>MVTGRRFRVEFTDAQAVFAEQIGAVCRAVWNTGLEQRGEYRRRGAWMNYGPQAKELAEAKTEHSWLRDVPGHCLQQTLMDLDKACREHGTFRVHWRSGRRWAPSFRFPEGNKMVVEKLSCKHARVKLPKLGWVKFRASRSLQGETVCSATLSRGGAHWFVSLLVDDGIAAPAEHAAPGTAVGVDRGVVVATSDGELADREFVTTGERRRLVALQRRLSRAAKGSANRTKTRRALAKLRATERHRRQDFCVQTAHRLAQSNAVVVLEDLKTRNMTRRAARVEDPGNAGAFLPNGASSKSGLNRAVLGKGWYRFEQALMSVSRYTGTQVIKVPAAFTSQRCPVCGHVDPKSRESQAVFRCTNCPHGPVHADVNAAKNVKNVLAAGLAVTACRETTAPAGVAVTSTQEPAGNREELLLQPV</sequence>
<dbReference type="GO" id="GO:0003677">
    <property type="term" value="F:DNA binding"/>
    <property type="evidence" value="ECO:0007669"/>
    <property type="project" value="UniProtKB-KW"/>
</dbReference>
<keyword evidence="2" id="KW-0815">Transposition</keyword>
<dbReference type="GO" id="GO:0006310">
    <property type="term" value="P:DNA recombination"/>
    <property type="evidence" value="ECO:0007669"/>
    <property type="project" value="UniProtKB-KW"/>
</dbReference>
<dbReference type="Proteomes" id="UP000467201">
    <property type="component" value="Chromosome"/>
</dbReference>
<dbReference type="InterPro" id="IPR001959">
    <property type="entry name" value="Transposase"/>
</dbReference>
<feature type="domain" description="Probable transposase IS891/IS1136/IS1341" evidence="7">
    <location>
        <begin position="172"/>
        <end position="276"/>
    </location>
</feature>
<evidence type="ECO:0000259" key="8">
    <source>
        <dbReference type="Pfam" id="PF07282"/>
    </source>
</evidence>
<protein>
    <submittedName>
        <fullName evidence="10">Transposase</fullName>
    </submittedName>
</protein>
<dbReference type="GO" id="GO:0046872">
    <property type="term" value="F:metal ion binding"/>
    <property type="evidence" value="ECO:0007669"/>
    <property type="project" value="UniProtKB-KW"/>
</dbReference>
<evidence type="ECO:0000256" key="1">
    <source>
        <dbReference type="ARBA" id="ARBA00008761"/>
    </source>
</evidence>
<reference evidence="10 11" key="1">
    <citation type="journal article" date="2019" name="Emerg. Microbes Infect.">
        <title>Comprehensive subspecies identification of 175 nontuberculous mycobacteria species based on 7547 genomic profiles.</title>
        <authorList>
            <person name="Matsumoto Y."/>
            <person name="Kinjo T."/>
            <person name="Motooka D."/>
            <person name="Nabeya D."/>
            <person name="Jung N."/>
            <person name="Uechi K."/>
            <person name="Horii T."/>
            <person name="Iida T."/>
            <person name="Fujita J."/>
            <person name="Nakamura S."/>
        </authorList>
    </citation>
    <scope>NUCLEOTIDE SEQUENCE [LARGE SCALE GENOMIC DNA]</scope>
    <source>
        <strain evidence="10 11">JCM 12405</strain>
    </source>
</reference>